<dbReference type="Pfam" id="PF05299">
    <property type="entry name" value="Peptidase_M61"/>
    <property type="match status" value="1"/>
</dbReference>
<dbReference type="SUPFAM" id="SSF50156">
    <property type="entry name" value="PDZ domain-like"/>
    <property type="match status" value="1"/>
</dbReference>
<feature type="signal peptide" evidence="1">
    <location>
        <begin position="1"/>
        <end position="22"/>
    </location>
</feature>
<accession>A0ABY9RAX3</accession>
<keyword evidence="1" id="KW-0732">Signal</keyword>
<dbReference type="Proteomes" id="UP001180481">
    <property type="component" value="Chromosome"/>
</dbReference>
<name>A0ABY9RAX3_9FLAO</name>
<dbReference type="Pfam" id="PF17899">
    <property type="entry name" value="Peptidase_M61_N"/>
    <property type="match status" value="1"/>
</dbReference>
<dbReference type="Gene3D" id="2.30.42.10">
    <property type="match status" value="1"/>
</dbReference>
<evidence type="ECO:0000256" key="1">
    <source>
        <dbReference type="SAM" id="SignalP"/>
    </source>
</evidence>
<keyword evidence="5" id="KW-1185">Reference proteome</keyword>
<evidence type="ECO:0000259" key="3">
    <source>
        <dbReference type="Pfam" id="PF17899"/>
    </source>
</evidence>
<dbReference type="RefSeq" id="WP_309532690.1">
    <property type="nucleotide sequence ID" value="NZ_CP133721.1"/>
</dbReference>
<dbReference type="EMBL" id="CP133721">
    <property type="protein sequence ID" value="WMW78383.1"/>
    <property type="molecule type" value="Genomic_DNA"/>
</dbReference>
<reference evidence="4" key="1">
    <citation type="submission" date="2023-09" db="EMBL/GenBank/DDBJ databases">
        <title>Flavobacterium sp. 20NA77.7 isolated from freshwater.</title>
        <authorList>
            <person name="Le V."/>
            <person name="Ko S.-R."/>
            <person name="Ahn C.-Y."/>
            <person name="Oh H.-M."/>
        </authorList>
    </citation>
    <scope>NUCLEOTIDE SEQUENCE</scope>
    <source>
        <strain evidence="4">20NA77.7</strain>
    </source>
</reference>
<feature type="domain" description="Peptidase M61 catalytic" evidence="2">
    <location>
        <begin position="311"/>
        <end position="417"/>
    </location>
</feature>
<feature type="chain" id="PRO_5045387735" evidence="1">
    <location>
        <begin position="23"/>
        <end position="620"/>
    </location>
</feature>
<evidence type="ECO:0000259" key="2">
    <source>
        <dbReference type="Pfam" id="PF05299"/>
    </source>
</evidence>
<evidence type="ECO:0000313" key="5">
    <source>
        <dbReference type="Proteomes" id="UP001180481"/>
    </source>
</evidence>
<dbReference type="InterPro" id="IPR027268">
    <property type="entry name" value="Peptidase_M4/M1_CTD_sf"/>
</dbReference>
<dbReference type="Gene3D" id="1.10.390.10">
    <property type="entry name" value="Neutral Protease Domain 2"/>
    <property type="match status" value="1"/>
</dbReference>
<organism evidence="4 5">
    <name type="scientific">Flavobacterium nakdongensis</name>
    <dbReference type="NCBI Taxonomy" id="3073563"/>
    <lineage>
        <taxon>Bacteria</taxon>
        <taxon>Pseudomonadati</taxon>
        <taxon>Bacteroidota</taxon>
        <taxon>Flavobacteriia</taxon>
        <taxon>Flavobacteriales</taxon>
        <taxon>Flavobacteriaceae</taxon>
        <taxon>Flavobacterium</taxon>
    </lineage>
</organism>
<dbReference type="InterPro" id="IPR040756">
    <property type="entry name" value="Peptidase_M61_N"/>
</dbReference>
<sequence>MKKILKSFGLALLILACKPTFAAETPKKTVSVSIDLVNVKEDKVQVTIMPPTFTTETITFNIPKIVPGTYSEDDYGRFVENVKAFDKKGNPLKIAKMDDNSYTISDAKALAKITYWVNDTYDTEAGEGFGKGDDIFSPAGTNIIAGENFVLNTHGFVGYFDGHLETPYSVEIKHPATLWGATSMIDTNASNEIDQFNTSRYAELVDHPIMYSKPDYTAFNVEGMDIVISVYSPKGKYKAADITPEMENFMRAQKRFLGKFNSTKKYTILLYLSDVMGKDAKGFGALEHTTSTTVVMPEMMPLEALKEQLKDVVSHEFFHIVTPLSVHSREIHFFDYNSPKMSEHLWMYEGITEYFANLFQINQGLISEEDFYKRMAGKIEQANAMNDKMSFTKMSKNVLNPPYKDQYINVYQKGALIAMCLDIQLRELSGGKRGILSLMQDLSNEFGSQKPFNDNELFATITRITYPEIGAFLEKYVAGETPIPYDFYFAKMGVKNAKIQVPGNAFLKDERTPYIRVDQSTKEIIALPMVNENSFMTTLGIKGEDHILAINGTAYNFDNIYDLIMASEDFKEGDNITVKISRDGKEQTLTGKIVLPKTEKDGFMATDKSKENLKNAWLKG</sequence>
<gene>
    <name evidence="4" type="ORF">RF683_02760</name>
</gene>
<feature type="domain" description="Peptidase M61 N-terminal" evidence="3">
    <location>
        <begin position="32"/>
        <end position="213"/>
    </location>
</feature>
<dbReference type="InterPro" id="IPR036034">
    <property type="entry name" value="PDZ_sf"/>
</dbReference>
<protein>
    <submittedName>
        <fullName evidence="4">Peptidase M61</fullName>
    </submittedName>
</protein>
<dbReference type="SUPFAM" id="SSF55486">
    <property type="entry name" value="Metalloproteases ('zincins'), catalytic domain"/>
    <property type="match status" value="1"/>
</dbReference>
<evidence type="ECO:0000313" key="4">
    <source>
        <dbReference type="EMBL" id="WMW78383.1"/>
    </source>
</evidence>
<proteinExistence type="predicted"/>
<dbReference type="PROSITE" id="PS51257">
    <property type="entry name" value="PROKAR_LIPOPROTEIN"/>
    <property type="match status" value="1"/>
</dbReference>
<dbReference type="Gene3D" id="2.60.40.3650">
    <property type="match status" value="1"/>
</dbReference>
<dbReference type="InterPro" id="IPR007963">
    <property type="entry name" value="Peptidase_M61_catalytic"/>
</dbReference>